<dbReference type="PANTHER" id="PTHR42810">
    <property type="entry name" value="PURINE PERMEASE C1399.01C-RELATED"/>
    <property type="match status" value="1"/>
</dbReference>
<keyword evidence="6 7" id="KW-0472">Membrane</keyword>
<feature type="transmembrane region" description="Helical" evidence="7">
    <location>
        <begin position="256"/>
        <end position="280"/>
    </location>
</feature>
<dbReference type="InterPro" id="IPR006042">
    <property type="entry name" value="Xan_ur_permease"/>
</dbReference>
<feature type="transmembrane region" description="Helical" evidence="7">
    <location>
        <begin position="73"/>
        <end position="89"/>
    </location>
</feature>
<dbReference type="GO" id="GO:0042907">
    <property type="term" value="F:xanthine transmembrane transporter activity"/>
    <property type="evidence" value="ECO:0007669"/>
    <property type="project" value="TreeGrafter"/>
</dbReference>
<evidence type="ECO:0000256" key="7">
    <source>
        <dbReference type="SAM" id="Phobius"/>
    </source>
</evidence>
<feature type="transmembrane region" description="Helical" evidence="7">
    <location>
        <begin position="150"/>
        <end position="171"/>
    </location>
</feature>
<dbReference type="InterPro" id="IPR006043">
    <property type="entry name" value="NCS2"/>
</dbReference>
<evidence type="ECO:0000256" key="2">
    <source>
        <dbReference type="ARBA" id="ARBA00008821"/>
    </source>
</evidence>
<dbReference type="Proteomes" id="UP000265801">
    <property type="component" value="Unassembled WGS sequence"/>
</dbReference>
<keyword evidence="3" id="KW-0813">Transport</keyword>
<sequence>MQNPLCALLQRGFFLQERTRKRRNITLANHNEAVLDVRDVPKAGQWLTLSIQHLFAMFGATVLVPFLVELSPAVALISSGLGTLAYLLITKGRIPAYLGSSFAFISPIIAAKTAGGPGAAMMGSFLAGIVYGIVALLISQFGLKWLLKILPPIVVGPVIMVIGLGLAGTAVDMAMYENPGAAPAELIYSNTHLMVALATLGITILGSIFFRGFLGLVPILVGIVGGYAIAFFAGIVDLTPVKEASWFQIPDFIIPFVSYTPAFSWEVVFIMVPVAIVTLAEHTGDQMVLSKVAGRNFIKQPGLHRSIMGDGVATIIASLIGGPPNTTYGENIGVLAITRVFSVFVIGGAAVIAIIFGFVGKITALIGTIPTAVMGGVSILLFGIIASSGLRMLIDNKIDLGQKRNLIISSVILVIGVGGAFIEITDKLSLSGMALAAIVGVVLNLILPGQEPVDEDEMFKGLNEEN</sequence>
<feature type="transmembrane region" description="Helical" evidence="7">
    <location>
        <begin position="428"/>
        <end position="447"/>
    </location>
</feature>
<comment type="subcellular location">
    <subcellularLocation>
        <location evidence="1">Membrane</location>
        <topology evidence="1">Multi-pass membrane protein</topology>
    </subcellularLocation>
</comment>
<name>A0A3A1R355_9BACI</name>
<keyword evidence="4 7" id="KW-0812">Transmembrane</keyword>
<feature type="transmembrane region" description="Helical" evidence="7">
    <location>
        <begin position="96"/>
        <end position="114"/>
    </location>
</feature>
<evidence type="ECO:0000256" key="1">
    <source>
        <dbReference type="ARBA" id="ARBA00004141"/>
    </source>
</evidence>
<dbReference type="AlphaFoldDB" id="A0A3A1R355"/>
<keyword evidence="9" id="KW-1185">Reference proteome</keyword>
<comment type="caution">
    <text evidence="8">The sequence shown here is derived from an EMBL/GenBank/DDBJ whole genome shotgun (WGS) entry which is preliminary data.</text>
</comment>
<evidence type="ECO:0000256" key="3">
    <source>
        <dbReference type="ARBA" id="ARBA00022448"/>
    </source>
</evidence>
<dbReference type="PANTHER" id="PTHR42810:SF2">
    <property type="entry name" value="PURINE PERMEASE C1399.01C-RELATED"/>
    <property type="match status" value="1"/>
</dbReference>
<evidence type="ECO:0000256" key="4">
    <source>
        <dbReference type="ARBA" id="ARBA00022692"/>
    </source>
</evidence>
<evidence type="ECO:0000313" key="9">
    <source>
        <dbReference type="Proteomes" id="UP000265801"/>
    </source>
</evidence>
<dbReference type="GO" id="GO:0005886">
    <property type="term" value="C:plasma membrane"/>
    <property type="evidence" value="ECO:0007669"/>
    <property type="project" value="TreeGrafter"/>
</dbReference>
<feature type="transmembrane region" description="Helical" evidence="7">
    <location>
        <begin position="191"/>
        <end position="210"/>
    </location>
</feature>
<accession>A0A3A1R355</accession>
<feature type="transmembrane region" description="Helical" evidence="7">
    <location>
        <begin position="340"/>
        <end position="360"/>
    </location>
</feature>
<feature type="transmembrane region" description="Helical" evidence="7">
    <location>
        <begin position="406"/>
        <end position="422"/>
    </location>
</feature>
<keyword evidence="5 7" id="KW-1133">Transmembrane helix</keyword>
<proteinExistence type="inferred from homology"/>
<comment type="similarity">
    <text evidence="2">Belongs to the nucleobase:cation symporter-2 (NCS2) (TC 2.A.40) family.</text>
</comment>
<dbReference type="NCBIfam" id="TIGR00801">
    <property type="entry name" value="ncs2"/>
    <property type="match status" value="1"/>
</dbReference>
<dbReference type="EMBL" id="QXIR01000005">
    <property type="protein sequence ID" value="RIW36343.1"/>
    <property type="molecule type" value="Genomic_DNA"/>
</dbReference>
<feature type="transmembrane region" description="Helical" evidence="7">
    <location>
        <begin position="217"/>
        <end position="236"/>
    </location>
</feature>
<dbReference type="PROSITE" id="PS01116">
    <property type="entry name" value="XANTH_URACIL_PERMASE"/>
    <property type="match status" value="1"/>
</dbReference>
<feature type="transmembrane region" description="Helical" evidence="7">
    <location>
        <begin position="372"/>
        <end position="394"/>
    </location>
</feature>
<organism evidence="8 9">
    <name type="scientific">Bacillus salacetis</name>
    <dbReference type="NCBI Taxonomy" id="2315464"/>
    <lineage>
        <taxon>Bacteria</taxon>
        <taxon>Bacillati</taxon>
        <taxon>Bacillota</taxon>
        <taxon>Bacilli</taxon>
        <taxon>Bacillales</taxon>
        <taxon>Bacillaceae</taxon>
        <taxon>Bacillus</taxon>
    </lineage>
</organism>
<evidence type="ECO:0000313" key="8">
    <source>
        <dbReference type="EMBL" id="RIW36343.1"/>
    </source>
</evidence>
<reference evidence="8 9" key="1">
    <citation type="submission" date="2018-09" db="EMBL/GenBank/DDBJ databases">
        <title>Bacillus saliacetes sp. nov., isolated from Thai shrimp paste (Ka-pi).</title>
        <authorList>
            <person name="Daroonpunt R."/>
            <person name="Tanasupawat S."/>
            <person name="Yiamsombut S."/>
        </authorList>
    </citation>
    <scope>NUCLEOTIDE SEQUENCE [LARGE SCALE GENOMIC DNA]</scope>
    <source>
        <strain evidence="8 9">SKP7-4</strain>
    </source>
</reference>
<dbReference type="Pfam" id="PF00860">
    <property type="entry name" value="Xan_ur_permease"/>
    <property type="match status" value="1"/>
</dbReference>
<feature type="transmembrane region" description="Helical" evidence="7">
    <location>
        <begin position="46"/>
        <end position="67"/>
    </location>
</feature>
<gene>
    <name evidence="8" type="ORF">D3H55_05390</name>
</gene>
<protein>
    <submittedName>
        <fullName evidence="8">Uracil permease</fullName>
    </submittedName>
</protein>
<feature type="transmembrane region" description="Helical" evidence="7">
    <location>
        <begin position="120"/>
        <end position="138"/>
    </location>
</feature>
<evidence type="ECO:0000256" key="6">
    <source>
        <dbReference type="ARBA" id="ARBA00023136"/>
    </source>
</evidence>
<evidence type="ECO:0000256" key="5">
    <source>
        <dbReference type="ARBA" id="ARBA00022989"/>
    </source>
</evidence>